<dbReference type="InterPro" id="IPR039672">
    <property type="entry name" value="MFS_2"/>
</dbReference>
<feature type="transmembrane region" description="Helical" evidence="2">
    <location>
        <begin position="306"/>
        <end position="328"/>
    </location>
</feature>
<dbReference type="InterPro" id="IPR036259">
    <property type="entry name" value="MFS_trans_sf"/>
</dbReference>
<evidence type="ECO:0000256" key="2">
    <source>
        <dbReference type="SAM" id="Phobius"/>
    </source>
</evidence>
<dbReference type="SUPFAM" id="SSF103473">
    <property type="entry name" value="MFS general substrate transporter"/>
    <property type="match status" value="1"/>
</dbReference>
<sequence>MYCIHSQLNRARFSPYIYGIFHPSHLDVIFPQFFSVLLLLLLAPLNVNNFENVLAGNLILIGQVSDAIFTPFIGYESDRSRGIEKIGKRKTWHLVGTLCVMASFPFLFTKCITCSHAPNIAQFIYYAPFVVIFQFGWAATQISHLSFSSDFTPHRHERVTLQSIRNMFTVVANLSVYGIFAALFYLAGRDDATDGDLGIHDAPKFQMLAFICIGLGTVFNFIFHLGTKEKPHSSETETQNRNQVGENSIERSTLLHSRMTWKDWLKEPQFYQIAVLYMATRLYINVSQVYFPMYLTETINLSKESIAILPLVTYCSSFVMSFAASFINRLMGRKLSYVLAAAIGVGSCVWMYFVPKNSDTIYGCAFLMGASGSLLLITSLSMTSDLISANTESGAFVFGAMSFTDKLSNGIAVLLIQRFHPCNGCCPACTPYYRNVQVFIPGASLVVGFLALLTLIPQNIGARSRAVDVLENPARASQNSSTNSLRCSCGTFYTSSNECPTCGAPHYNHANGSVIHSAEVHRHYDTNDSSDDEALQKQEKRSLLRSSINTPSKDVQIVSEYGSLRNV</sequence>
<feature type="transmembrane region" description="Helical" evidence="2">
    <location>
        <begin position="360"/>
        <end position="382"/>
    </location>
</feature>
<feature type="transmembrane region" description="Helical" evidence="2">
    <location>
        <begin position="207"/>
        <end position="226"/>
    </location>
</feature>
<keyword evidence="4" id="KW-1185">Reference proteome</keyword>
<comment type="caution">
    <text evidence="3">The sequence shown here is derived from an EMBL/GenBank/DDBJ whole genome shotgun (WGS) entry which is preliminary data.</text>
</comment>
<evidence type="ECO:0000313" key="4">
    <source>
        <dbReference type="Proteomes" id="UP000678393"/>
    </source>
</evidence>
<feature type="transmembrane region" description="Helical" evidence="2">
    <location>
        <begin position="124"/>
        <end position="147"/>
    </location>
</feature>
<feature type="transmembrane region" description="Helical" evidence="2">
    <location>
        <begin position="94"/>
        <end position="118"/>
    </location>
</feature>
<feature type="transmembrane region" description="Helical" evidence="2">
    <location>
        <begin position="335"/>
        <end position="354"/>
    </location>
</feature>
<keyword evidence="2" id="KW-0812">Transmembrane</keyword>
<gene>
    <name evidence="3" type="ORF">CUNI_LOCUS19010</name>
</gene>
<comment type="similarity">
    <text evidence="1">Belongs to the major facilitator superfamily.</text>
</comment>
<dbReference type="GO" id="GO:0008643">
    <property type="term" value="P:carbohydrate transport"/>
    <property type="evidence" value="ECO:0007669"/>
    <property type="project" value="InterPro"/>
</dbReference>
<dbReference type="PANTHER" id="PTHR11328">
    <property type="entry name" value="MAJOR FACILITATOR SUPERFAMILY DOMAIN-CONTAINING PROTEIN"/>
    <property type="match status" value="1"/>
</dbReference>
<feature type="transmembrane region" description="Helical" evidence="2">
    <location>
        <begin position="168"/>
        <end position="187"/>
    </location>
</feature>
<dbReference type="PANTHER" id="PTHR11328:SF28">
    <property type="entry name" value="MAJOR FACILITATOR SUPERFAMILY DOMAIN-CONTAINING PROTEIN 12"/>
    <property type="match status" value="1"/>
</dbReference>
<evidence type="ECO:0008006" key="5">
    <source>
        <dbReference type="Google" id="ProtNLM"/>
    </source>
</evidence>
<dbReference type="GO" id="GO:0005886">
    <property type="term" value="C:plasma membrane"/>
    <property type="evidence" value="ECO:0007669"/>
    <property type="project" value="TreeGrafter"/>
</dbReference>
<dbReference type="GO" id="GO:0015293">
    <property type="term" value="F:symporter activity"/>
    <property type="evidence" value="ECO:0007669"/>
    <property type="project" value="InterPro"/>
</dbReference>
<feature type="transmembrane region" description="Helical" evidence="2">
    <location>
        <begin position="394"/>
        <end position="416"/>
    </location>
</feature>
<dbReference type="EMBL" id="CAJHNH020006223">
    <property type="protein sequence ID" value="CAG5133452.1"/>
    <property type="molecule type" value="Genomic_DNA"/>
</dbReference>
<keyword evidence="2" id="KW-0472">Membrane</keyword>
<proteinExistence type="inferred from homology"/>
<dbReference type="OrthoDB" id="1730117at2759"/>
<feature type="transmembrane region" description="Helical" evidence="2">
    <location>
        <begin position="436"/>
        <end position="456"/>
    </location>
</feature>
<reference evidence="3" key="1">
    <citation type="submission" date="2021-04" db="EMBL/GenBank/DDBJ databases">
        <authorList>
            <consortium name="Molecular Ecology Group"/>
        </authorList>
    </citation>
    <scope>NUCLEOTIDE SEQUENCE</scope>
</reference>
<evidence type="ECO:0000313" key="3">
    <source>
        <dbReference type="EMBL" id="CAG5133452.1"/>
    </source>
</evidence>
<dbReference type="Pfam" id="PF13347">
    <property type="entry name" value="MFS_2"/>
    <property type="match status" value="1"/>
</dbReference>
<name>A0A8S3ZZB5_9EUPU</name>
<protein>
    <recommendedName>
        <fullName evidence="5">Major facilitator superfamily domain-containing protein 12</fullName>
    </recommendedName>
</protein>
<dbReference type="Gene3D" id="1.20.1250.20">
    <property type="entry name" value="MFS general substrate transporter like domains"/>
    <property type="match status" value="1"/>
</dbReference>
<feature type="transmembrane region" description="Helical" evidence="2">
    <location>
        <begin position="268"/>
        <end position="286"/>
    </location>
</feature>
<keyword evidence="2" id="KW-1133">Transmembrane helix</keyword>
<dbReference type="Proteomes" id="UP000678393">
    <property type="component" value="Unassembled WGS sequence"/>
</dbReference>
<accession>A0A8S3ZZB5</accession>
<feature type="transmembrane region" description="Helical" evidence="2">
    <location>
        <begin position="53"/>
        <end position="73"/>
    </location>
</feature>
<dbReference type="CDD" id="cd17491">
    <property type="entry name" value="MFS_MFSD12"/>
    <property type="match status" value="1"/>
</dbReference>
<feature type="transmembrane region" description="Helical" evidence="2">
    <location>
        <begin position="28"/>
        <end position="47"/>
    </location>
</feature>
<dbReference type="AlphaFoldDB" id="A0A8S3ZZB5"/>
<organism evidence="3 4">
    <name type="scientific">Candidula unifasciata</name>
    <dbReference type="NCBI Taxonomy" id="100452"/>
    <lineage>
        <taxon>Eukaryota</taxon>
        <taxon>Metazoa</taxon>
        <taxon>Spiralia</taxon>
        <taxon>Lophotrochozoa</taxon>
        <taxon>Mollusca</taxon>
        <taxon>Gastropoda</taxon>
        <taxon>Heterobranchia</taxon>
        <taxon>Euthyneura</taxon>
        <taxon>Panpulmonata</taxon>
        <taxon>Eupulmonata</taxon>
        <taxon>Stylommatophora</taxon>
        <taxon>Helicina</taxon>
        <taxon>Helicoidea</taxon>
        <taxon>Geomitridae</taxon>
        <taxon>Candidula</taxon>
    </lineage>
</organism>
<evidence type="ECO:0000256" key="1">
    <source>
        <dbReference type="ARBA" id="ARBA00008335"/>
    </source>
</evidence>